<dbReference type="EMBL" id="JAPFFF010000015">
    <property type="protein sequence ID" value="KAK8866311.1"/>
    <property type="molecule type" value="Genomic_DNA"/>
</dbReference>
<feature type="coiled-coil region" evidence="1">
    <location>
        <begin position="1128"/>
        <end position="1396"/>
    </location>
</feature>
<dbReference type="Proteomes" id="UP001470230">
    <property type="component" value="Unassembled WGS sequence"/>
</dbReference>
<evidence type="ECO:0000313" key="4">
    <source>
        <dbReference type="Proteomes" id="UP001470230"/>
    </source>
</evidence>
<evidence type="ECO:0000256" key="2">
    <source>
        <dbReference type="SAM" id="MobiDB-lite"/>
    </source>
</evidence>
<comment type="caution">
    <text evidence="3">The sequence shown here is derived from an EMBL/GenBank/DDBJ whole genome shotgun (WGS) entry which is preliminary data.</text>
</comment>
<dbReference type="Gene3D" id="1.10.287.1490">
    <property type="match status" value="1"/>
</dbReference>
<name>A0ABR2IPE6_9EUKA</name>
<gene>
    <name evidence="3" type="ORF">M9Y10_009271</name>
</gene>
<feature type="coiled-coil region" evidence="1">
    <location>
        <begin position="115"/>
        <end position="268"/>
    </location>
</feature>
<dbReference type="PANTHER" id="PTHR43941">
    <property type="entry name" value="STRUCTURAL MAINTENANCE OF CHROMOSOMES PROTEIN 2"/>
    <property type="match status" value="1"/>
</dbReference>
<feature type="coiled-coil region" evidence="1">
    <location>
        <begin position="294"/>
        <end position="862"/>
    </location>
</feature>
<feature type="coiled-coil region" evidence="1">
    <location>
        <begin position="1006"/>
        <end position="1089"/>
    </location>
</feature>
<feature type="compositionally biased region" description="Polar residues" evidence="2">
    <location>
        <begin position="1749"/>
        <end position="1764"/>
    </location>
</feature>
<sequence>MNSEDSNQTQDDLLRHSQLAALTASLIKELRKEQSNNPETIIINERIRGIQSKLEDVLQQKEYLVMDYSNLQSLYSDLSISIEKEIEAHSSSIIQKFDDYSNSSKIKISDLLTRINNVNHSLKQANLNKETINNQKILIEKSQRDIESLSEDNDALFKKINENNQKYQKELNQKNNEIVKLNEAIENFQEEIRQLQENKTNFDTDYAEVQQRLIAELGLKDKLNTELLELKETTENQKHDIETKSEQIKNLENQLNDCKTKIEALTSSEEKSRLQLENERKFYIEQQLSGENHSKELLKSLEDSKNQIKDELDQKNIEIESLKKAQINLLNEIESLKNIKDEKEEYKANLISASNENQNMKIEIESLRNTILQLKTTNKELNEKAQNSEKDYYLRIKEMEQKHKEEKDSENQLYSDKINGMNLDSEHKQNEIDNLKVELDNLKISINGLNNLNANLETELNNAKKENEKLTAESNKVSEEYNSTLLQLEDYKAKFMALNDQKDSINLESEKNKNKVDELAQDNHRLENQLQALNDKIRQMETELKNKDVEIDLLRSSGETKKSKLNEQLIQSSKEINELKAETNELKAEINRLQNVESELQEMQILLETKADIEKQNEELIEQNKVLLFEHQDLVSITGEFNIAIYDLRNFFENTKSEKIKLERNLEEKTKSINELQKALRETEEAASKQMTEYENVVDSLSTSHIAEIDRITGEYNQNINNLKDENKELKEKNDNHIKELMDLNEKLNILSESVNANDEKQNLINQLDEKNKENENLRELIQKLQEEKPLSLIKQENDSIEINRLNNEIQLRVKEINDLKQAHQCQIEEIEDRFNGLSLRNNELENNLTEVNNENVVLKNQVNDAQTFLSIIGPLNGQIFDLRSNLQVSADRVRQMQKDNRSLKFEVQRLNNEIVYLNSTLDEKKDMLKAFKEKQEEMEKISNTKVTELKTGITKMFEELEERKRHDEDLSRVLHEKQQMLKVIGLLEEQIYEQFSELNIRSTAILNLRKEIDGYLNEIGRMKLEAQNADEIIQNLYKQVSEAREEGEEAKKMNGTMNLKIAQLNEVNNSLNDKISSLEKLNSSLLKDKDELLLFNKELDSQMQKSSKEKEMYMIQLGQRQEVDDVIEIVRSKLNKTIKENSDYQNENRLIKEENKRLLEIIEKSTPDQKTIQSLELEKIELESRVALLEGQLQLRAVQMKDSVIAELEKKIEELQDSAESEKLLQEKVSILEEENSKLRSERDALDLRSNELEANTASMDDLQSALDKCEKLEDEARKRENEIEKIQTERNAIDLKYEELSNELEAARNQIKSIEEDNHLLKQKEEELQKYLAESELKLTNTNAENLQGKKESLQLKKRISELELITSSIAEEKENLEKKNKSQIEEIEDLSRRIFNLTASSSNIVVNNTNPNLKSPYKMISDKSNEISELKKTIKSLEDQLSSESAEHLNTKKEMDKQFRALNESERHLRDTKTYFDGLVKSLTDIFLCKPNIASIIAAAAECKAQSQIAHTLYETLGKAKNDVIAARREPNYLKQKLNNANMLLDIEKRKNIVMTAKVDNNINIDINSIDSAPLELPSINKSENISLDMSEYKACCKSFLVILFDSKEIPSGIQNIISNLLYKAEIPENRDFFDESSWISLARAITSCFYKYRANLYNMNQKVVGMMSEIGQHVDDVQKRISMLPIKCNSISLKQAKNVNIENKTNNNPYTSHIPRIATSSLNDRQSRTPIQSAFQSSEFDRQTPGKSNWKSSITPINSQKKQETPFRTPLGELSNSTMNISFGTETPKITMHRNTMSKIPVHFMPSGVLPPKSRNYH</sequence>
<keyword evidence="4" id="KW-1185">Reference proteome</keyword>
<dbReference type="PANTHER" id="PTHR43941:SF1">
    <property type="entry name" value="STRUCTURAL MAINTENANCE OF CHROMOSOMES PROTEIN 2"/>
    <property type="match status" value="1"/>
</dbReference>
<evidence type="ECO:0000313" key="3">
    <source>
        <dbReference type="EMBL" id="KAK8866311.1"/>
    </source>
</evidence>
<feature type="coiled-coil region" evidence="1">
    <location>
        <begin position="1423"/>
        <end position="1457"/>
    </location>
</feature>
<organism evidence="3 4">
    <name type="scientific">Tritrichomonas musculus</name>
    <dbReference type="NCBI Taxonomy" id="1915356"/>
    <lineage>
        <taxon>Eukaryota</taxon>
        <taxon>Metamonada</taxon>
        <taxon>Parabasalia</taxon>
        <taxon>Tritrichomonadida</taxon>
        <taxon>Tritrichomonadidae</taxon>
        <taxon>Tritrichomonas</taxon>
    </lineage>
</organism>
<evidence type="ECO:0000256" key="1">
    <source>
        <dbReference type="SAM" id="Coils"/>
    </source>
</evidence>
<evidence type="ECO:0008006" key="5">
    <source>
        <dbReference type="Google" id="ProtNLM"/>
    </source>
</evidence>
<reference evidence="3 4" key="1">
    <citation type="submission" date="2024-04" db="EMBL/GenBank/DDBJ databases">
        <title>Tritrichomonas musculus Genome.</title>
        <authorList>
            <person name="Alves-Ferreira E."/>
            <person name="Grigg M."/>
            <person name="Lorenzi H."/>
            <person name="Galac M."/>
        </authorList>
    </citation>
    <scope>NUCLEOTIDE SEQUENCE [LARGE SCALE GENOMIC DNA]</scope>
    <source>
        <strain evidence="3 4">EAF2021</strain>
    </source>
</reference>
<keyword evidence="1" id="KW-0175">Coiled coil</keyword>
<protein>
    <recommendedName>
        <fullName evidence="5">Viral A-type inclusion protein</fullName>
    </recommendedName>
</protein>
<accession>A0ABR2IPE6</accession>
<proteinExistence type="predicted"/>
<feature type="region of interest" description="Disordered" evidence="2">
    <location>
        <begin position="1739"/>
        <end position="1784"/>
    </location>
</feature>
<feature type="coiled-coil region" evidence="1">
    <location>
        <begin position="894"/>
        <end position="945"/>
    </location>
</feature>